<accession>A0A6B9FBS8</accession>
<dbReference type="OrthoDB" id="337900at2157"/>
<dbReference type="EMBL" id="CP034345">
    <property type="protein sequence ID" value="QGX96234.1"/>
    <property type="molecule type" value="Genomic_DNA"/>
</dbReference>
<dbReference type="Proteomes" id="UP000428325">
    <property type="component" value="Chromosome"/>
</dbReference>
<evidence type="ECO:0000259" key="1">
    <source>
        <dbReference type="Pfam" id="PF09861"/>
    </source>
</evidence>
<reference evidence="2 3" key="1">
    <citation type="submission" date="2018-12" db="EMBL/GenBank/DDBJ databases">
        <title>Complete genome sequence of Haloplanus rallus MBLA0036.</title>
        <authorList>
            <person name="Nam Y.-d."/>
            <person name="Kang J."/>
            <person name="Chung W.-H."/>
            <person name="Park Y.S."/>
        </authorList>
    </citation>
    <scope>NUCLEOTIDE SEQUENCE [LARGE SCALE GENOMIC DNA]</scope>
    <source>
        <strain evidence="2 3">MBLA0036</strain>
    </source>
</reference>
<dbReference type="InterPro" id="IPR018657">
    <property type="entry name" value="LarA-like_N"/>
</dbReference>
<dbReference type="Gene3D" id="3.40.50.11440">
    <property type="match status" value="1"/>
</dbReference>
<dbReference type="KEGG" id="hra:EI982_16345"/>
<proteinExistence type="predicted"/>
<feature type="domain" description="LarA-like N-terminal" evidence="1">
    <location>
        <begin position="74"/>
        <end position="195"/>
    </location>
</feature>
<dbReference type="RefSeq" id="WP_157690698.1">
    <property type="nucleotide sequence ID" value="NZ_CP034345.1"/>
</dbReference>
<sequence length="432" mass="45509">MRFPDGDVVDAALSDPALPRFARVRYDPETPTLDDVRGRTRTELDALPLEDLPTGATVAVGLGSRGIHDVVPIARTVVDELRARGFDPVVVPAMGSHGGATAEGQREALAGIGLTEDALGCPIDARMETTTLGESAVGAPVPFSTAALAADGVVVVNRVKAHTNFTGRFESGLTKMATIGLGKRAGAKAAHEHALDEGYVPVIEAAYAVVRESTPLLGGIAVVENFHDRTAAVEGVPAADLPDAEEPLKAAADEYMPTLPYDDLDVLVVDRIGKDVSGAGMDTNVIGRYRVLNADDPASPSIDRIVVRGLTEATHGNGNGIGLADLTTRAAVEDLDLDQVYTNALTSNSLRKATVPVVLPDDQRAIVAALSTIGTYDPETVRMAWIRDTGHLSAFRVSEALAREPPDAVEVDSWLSLSFVDGEPSFEPVDRD</sequence>
<keyword evidence="3" id="KW-1185">Reference proteome</keyword>
<dbReference type="GO" id="GO:0050043">
    <property type="term" value="F:lactate racemase activity"/>
    <property type="evidence" value="ECO:0007669"/>
    <property type="project" value="InterPro"/>
</dbReference>
<gene>
    <name evidence="2" type="ORF">EI982_16345</name>
</gene>
<dbReference type="Pfam" id="PF09861">
    <property type="entry name" value="Lar_N"/>
    <property type="match status" value="1"/>
</dbReference>
<name>A0A6B9FBS8_9EURY</name>
<evidence type="ECO:0000313" key="2">
    <source>
        <dbReference type="EMBL" id="QGX96234.1"/>
    </source>
</evidence>
<dbReference type="AlphaFoldDB" id="A0A6B9FBS8"/>
<organism evidence="2 3">
    <name type="scientific">Haloplanus rallus</name>
    <dbReference type="NCBI Taxonomy" id="1816183"/>
    <lineage>
        <taxon>Archaea</taxon>
        <taxon>Methanobacteriati</taxon>
        <taxon>Methanobacteriota</taxon>
        <taxon>Stenosarchaea group</taxon>
        <taxon>Halobacteria</taxon>
        <taxon>Halobacteriales</taxon>
        <taxon>Haloferacaceae</taxon>
        <taxon>Haloplanus</taxon>
    </lineage>
</organism>
<dbReference type="GeneID" id="43371151"/>
<evidence type="ECO:0000313" key="3">
    <source>
        <dbReference type="Proteomes" id="UP000428325"/>
    </source>
</evidence>
<protein>
    <submittedName>
        <fullName evidence="2">DUF2088 domain-containing protein</fullName>
    </submittedName>
</protein>